<dbReference type="RefSeq" id="WP_138949326.1">
    <property type="nucleotide sequence ID" value="NZ_CP040749.1"/>
</dbReference>
<dbReference type="Proteomes" id="UP000306229">
    <property type="component" value="Chromosome"/>
</dbReference>
<name>A0A5B7TT75_9FLAO</name>
<keyword evidence="3" id="KW-1185">Reference proteome</keyword>
<sequence>MKFYKPLFSIIVILVQLILSLIDHFQHLEWIKEKEITDPGFLDLISYSVSYDSLFLFVLIIGIFEMLTKPSWFKTAIRMLLICIVLGTQFSGLIPIKDFYFGVYNTAWFSAVAAFILLLWKIVKYADEKGTII</sequence>
<evidence type="ECO:0000313" key="3">
    <source>
        <dbReference type="Proteomes" id="UP000306229"/>
    </source>
</evidence>
<accession>A0A5B7TT75</accession>
<reference evidence="2 3" key="1">
    <citation type="submission" date="2019-05" db="EMBL/GenBank/DDBJ databases">
        <title>Algicella ahnfeltiae gen. nov., sp. nov., a novel marine bacterium of the family Flavobacteriaceae isolated from a red alga.</title>
        <authorList>
            <person name="Nedashkovskaya O.I."/>
            <person name="Kukhlevskiy A.D."/>
            <person name="Kim S.-G."/>
            <person name="Zhukova N.V."/>
            <person name="Mikhailov V.V."/>
        </authorList>
    </citation>
    <scope>NUCLEOTIDE SEQUENCE [LARGE SCALE GENOMIC DNA]</scope>
    <source>
        <strain evidence="2 3">10Alg115</strain>
    </source>
</reference>
<protein>
    <submittedName>
        <fullName evidence="2">Uncharacterized protein</fullName>
    </submittedName>
</protein>
<keyword evidence="1" id="KW-1133">Transmembrane helix</keyword>
<keyword evidence="1" id="KW-0812">Transmembrane</keyword>
<evidence type="ECO:0000256" key="1">
    <source>
        <dbReference type="SAM" id="Phobius"/>
    </source>
</evidence>
<feature type="transmembrane region" description="Helical" evidence="1">
    <location>
        <begin position="76"/>
        <end position="96"/>
    </location>
</feature>
<proteinExistence type="predicted"/>
<dbReference type="EMBL" id="CP040749">
    <property type="protein sequence ID" value="QCX38434.1"/>
    <property type="molecule type" value="Genomic_DNA"/>
</dbReference>
<gene>
    <name evidence="2" type="ORF">FF125_08325</name>
</gene>
<dbReference type="OrthoDB" id="1452649at2"/>
<dbReference type="AlphaFoldDB" id="A0A5B7TT75"/>
<feature type="transmembrane region" description="Helical" evidence="1">
    <location>
        <begin position="102"/>
        <end position="120"/>
    </location>
</feature>
<evidence type="ECO:0000313" key="2">
    <source>
        <dbReference type="EMBL" id="QCX38434.1"/>
    </source>
</evidence>
<keyword evidence="1" id="KW-0472">Membrane</keyword>
<dbReference type="KEGG" id="fbe:FF125_08325"/>
<feature type="transmembrane region" description="Helical" evidence="1">
    <location>
        <begin position="44"/>
        <end position="64"/>
    </location>
</feature>
<organism evidence="2 3">
    <name type="scientific">Aureibaculum algae</name>
    <dbReference type="NCBI Taxonomy" id="2584122"/>
    <lineage>
        <taxon>Bacteria</taxon>
        <taxon>Pseudomonadati</taxon>
        <taxon>Bacteroidota</taxon>
        <taxon>Flavobacteriia</taxon>
        <taxon>Flavobacteriales</taxon>
        <taxon>Flavobacteriaceae</taxon>
        <taxon>Aureibaculum</taxon>
    </lineage>
</organism>